<comment type="caution">
    <text evidence="4">The sequence shown here is derived from an EMBL/GenBank/DDBJ whole genome shotgun (WGS) entry which is preliminary data.</text>
</comment>
<dbReference type="InterPro" id="IPR036291">
    <property type="entry name" value="NAD(P)-bd_dom_sf"/>
</dbReference>
<evidence type="ECO:0008006" key="6">
    <source>
        <dbReference type="Google" id="ProtNLM"/>
    </source>
</evidence>
<dbReference type="Pfam" id="PF00106">
    <property type="entry name" value="adh_short"/>
    <property type="match status" value="1"/>
</dbReference>
<reference evidence="5" key="1">
    <citation type="submission" date="2023-01" db="EMBL/GenBank/DDBJ databases">
        <title>Key to firefly adult light organ development and bioluminescence: homeobox transcription factors regulate luciferase expression and transportation to peroxisome.</title>
        <authorList>
            <person name="Fu X."/>
        </authorList>
    </citation>
    <scope>NUCLEOTIDE SEQUENCE [LARGE SCALE GENOMIC DNA]</scope>
</reference>
<dbReference type="PROSITE" id="PS00061">
    <property type="entry name" value="ADH_SHORT"/>
    <property type="match status" value="1"/>
</dbReference>
<dbReference type="Gene3D" id="3.40.50.720">
    <property type="entry name" value="NAD(P)-binding Rossmann-like Domain"/>
    <property type="match status" value="1"/>
</dbReference>
<evidence type="ECO:0000256" key="3">
    <source>
        <dbReference type="RuleBase" id="RU000363"/>
    </source>
</evidence>
<keyword evidence="5" id="KW-1185">Reference proteome</keyword>
<proteinExistence type="inferred from homology"/>
<evidence type="ECO:0000313" key="4">
    <source>
        <dbReference type="EMBL" id="KAK4876628.1"/>
    </source>
</evidence>
<evidence type="ECO:0000256" key="1">
    <source>
        <dbReference type="ARBA" id="ARBA00006484"/>
    </source>
</evidence>
<dbReference type="PRINTS" id="PR00081">
    <property type="entry name" value="GDHRDH"/>
</dbReference>
<accession>A0AAN7SMR8</accession>
<dbReference type="PANTHER" id="PTHR44229:SF8">
    <property type="entry name" value="ALCOHOL DEHYDROGENASE-RELATED"/>
    <property type="match status" value="1"/>
</dbReference>
<evidence type="ECO:0000256" key="2">
    <source>
        <dbReference type="ARBA" id="ARBA00023002"/>
    </source>
</evidence>
<dbReference type="InterPro" id="IPR002347">
    <property type="entry name" value="SDR_fam"/>
</dbReference>
<dbReference type="GO" id="GO:0016616">
    <property type="term" value="F:oxidoreductase activity, acting on the CH-OH group of donors, NAD or NADP as acceptor"/>
    <property type="evidence" value="ECO:0007669"/>
    <property type="project" value="TreeGrafter"/>
</dbReference>
<dbReference type="SUPFAM" id="SSF51735">
    <property type="entry name" value="NAD(P)-binding Rossmann-fold domains"/>
    <property type="match status" value="1"/>
</dbReference>
<evidence type="ECO:0000313" key="5">
    <source>
        <dbReference type="Proteomes" id="UP001353858"/>
    </source>
</evidence>
<keyword evidence="2" id="KW-0560">Oxidoreductase</keyword>
<dbReference type="PANTHER" id="PTHR44229">
    <property type="entry name" value="15-HYDROXYPROSTAGLANDIN DEHYDROGENASE [NAD(+)]"/>
    <property type="match status" value="1"/>
</dbReference>
<dbReference type="FunFam" id="3.40.50.720:FF:000149">
    <property type="entry name" value="15-hydroxyprostaglandin dehydrogenase [NAD(+)]"/>
    <property type="match status" value="1"/>
</dbReference>
<dbReference type="EMBL" id="JARPUR010000004">
    <property type="protein sequence ID" value="KAK4876628.1"/>
    <property type="molecule type" value="Genomic_DNA"/>
</dbReference>
<sequence>MKAVKGCVALITGGAAGIGLQYAKELLRNGLRAVTLADISEERGNRAVDEINKEFGKNRTIFVRTDVTDREQFTEAFESTVNTFNNIDILVNNAGIMNDEVWEREIGINFVGTVIGCLLALDHYIPKYRTKKEGVIVNVASTTGLEVFGALPIYVATKHAVVGLTQSWGSESHYNRTKVRFLTLCPGPTDTTLALDGLDKNLGPAYQDIFKDSQPFVTLQDPKHVAKALTHAIQYGKNGSIWVAEDGKPPYEVVMPPKEKMKKSL</sequence>
<protein>
    <recommendedName>
        <fullName evidence="6">15-hydroxyprostaglandin dehydrogenase [NAD(+)]-like</fullName>
    </recommendedName>
</protein>
<gene>
    <name evidence="4" type="ORF">RN001_009134</name>
</gene>
<dbReference type="AlphaFoldDB" id="A0AAN7SMR8"/>
<dbReference type="PRINTS" id="PR00080">
    <property type="entry name" value="SDRFAMILY"/>
</dbReference>
<organism evidence="4 5">
    <name type="scientific">Aquatica leii</name>
    <dbReference type="NCBI Taxonomy" id="1421715"/>
    <lineage>
        <taxon>Eukaryota</taxon>
        <taxon>Metazoa</taxon>
        <taxon>Ecdysozoa</taxon>
        <taxon>Arthropoda</taxon>
        <taxon>Hexapoda</taxon>
        <taxon>Insecta</taxon>
        <taxon>Pterygota</taxon>
        <taxon>Neoptera</taxon>
        <taxon>Endopterygota</taxon>
        <taxon>Coleoptera</taxon>
        <taxon>Polyphaga</taxon>
        <taxon>Elateriformia</taxon>
        <taxon>Elateroidea</taxon>
        <taxon>Lampyridae</taxon>
        <taxon>Luciolinae</taxon>
        <taxon>Aquatica</taxon>
    </lineage>
</organism>
<dbReference type="InterPro" id="IPR020904">
    <property type="entry name" value="Sc_DH/Rdtase_CS"/>
</dbReference>
<name>A0AAN7SMR8_9COLE</name>
<dbReference type="GO" id="GO:0005737">
    <property type="term" value="C:cytoplasm"/>
    <property type="evidence" value="ECO:0007669"/>
    <property type="project" value="TreeGrafter"/>
</dbReference>
<dbReference type="Proteomes" id="UP001353858">
    <property type="component" value="Unassembled WGS sequence"/>
</dbReference>
<comment type="similarity">
    <text evidence="1 3">Belongs to the short-chain dehydrogenases/reductases (SDR) family.</text>
</comment>